<dbReference type="InterPro" id="IPR050708">
    <property type="entry name" value="T6SS_VgrG/RHS"/>
</dbReference>
<comment type="similarity">
    <text evidence="1">Belongs to the VgrG protein family.</text>
</comment>
<accession>A0A0F7LME2</accession>
<dbReference type="SUPFAM" id="SSF69279">
    <property type="entry name" value="Phage tail proteins"/>
    <property type="match status" value="2"/>
</dbReference>
<evidence type="ECO:0000313" key="5">
    <source>
        <dbReference type="Proteomes" id="UP000034866"/>
    </source>
</evidence>
<dbReference type="Pfam" id="PF05954">
    <property type="entry name" value="Phage_GPD"/>
    <property type="match status" value="1"/>
</dbReference>
<dbReference type="Proteomes" id="UP000034866">
    <property type="component" value="Chromosome"/>
</dbReference>
<reference evidence="5" key="2">
    <citation type="submission" date="2015-03" db="EMBL/GenBank/DDBJ databases">
        <title>Genome sequence of Azospirillum thiophilum strain DSM 21654T.</title>
        <authorList>
            <person name="Kwak Y."/>
            <person name="Shin J.-H."/>
        </authorList>
    </citation>
    <scope>NUCLEOTIDE SEQUENCE [LARGE SCALE GENOMIC DNA]</scope>
    <source>
        <strain evidence="5">DSM 15199</strain>
    </source>
</reference>
<dbReference type="InterPro" id="IPR037026">
    <property type="entry name" value="Vgr_OB-fold_dom_sf"/>
</dbReference>
<dbReference type="Gene3D" id="2.30.110.50">
    <property type="match status" value="1"/>
</dbReference>
<protein>
    <submittedName>
        <fullName evidence="4">Uncharacterized protein</fullName>
    </submittedName>
</protein>
<evidence type="ECO:0000259" key="3">
    <source>
        <dbReference type="Pfam" id="PF22178"/>
    </source>
</evidence>
<dbReference type="AlphaFoldDB" id="A0A0F7LME2"/>
<feature type="domain" description="Gp5/Type VI secretion system Vgr protein OB-fold" evidence="2">
    <location>
        <begin position="377"/>
        <end position="441"/>
    </location>
</feature>
<evidence type="ECO:0000259" key="2">
    <source>
        <dbReference type="Pfam" id="PF04717"/>
    </source>
</evidence>
<dbReference type="PATRIC" id="fig|230089.6.peg.1419"/>
<keyword evidence="5" id="KW-1185">Reference proteome</keyword>
<dbReference type="Gene3D" id="3.55.50.10">
    <property type="entry name" value="Baseplate protein-like domains"/>
    <property type="match status" value="1"/>
</dbReference>
<evidence type="ECO:0000313" key="4">
    <source>
        <dbReference type="EMBL" id="AKH63006.1"/>
    </source>
</evidence>
<name>A0A0F7LME2_9GAMM</name>
<dbReference type="InterPro" id="IPR006533">
    <property type="entry name" value="T6SS_Vgr_RhsGE"/>
</dbReference>
<dbReference type="STRING" id="230089.VY86_06360"/>
<evidence type="ECO:0000256" key="1">
    <source>
        <dbReference type="ARBA" id="ARBA00005558"/>
    </source>
</evidence>
<dbReference type="Gene3D" id="2.40.50.230">
    <property type="entry name" value="Gp5 N-terminal domain"/>
    <property type="match status" value="1"/>
</dbReference>
<dbReference type="Pfam" id="PF22178">
    <property type="entry name" value="Gp5_trimer_C"/>
    <property type="match status" value="1"/>
</dbReference>
<dbReference type="Pfam" id="PF04717">
    <property type="entry name" value="Phage_base_V"/>
    <property type="match status" value="1"/>
</dbReference>
<proteinExistence type="inferred from homology"/>
<dbReference type="SUPFAM" id="SSF69349">
    <property type="entry name" value="Phage fibre proteins"/>
    <property type="match status" value="1"/>
</dbReference>
<dbReference type="SUPFAM" id="SSF69255">
    <property type="entry name" value="gp5 N-terminal domain-like"/>
    <property type="match status" value="1"/>
</dbReference>
<dbReference type="Gene3D" id="4.10.220.110">
    <property type="match status" value="1"/>
</dbReference>
<dbReference type="NCBIfam" id="TIGR03361">
    <property type="entry name" value="VI_Rhs_Vgr"/>
    <property type="match status" value="1"/>
</dbReference>
<dbReference type="InterPro" id="IPR054030">
    <property type="entry name" value="Gp5_Vgr_C"/>
</dbReference>
<gene>
    <name evidence="4" type="ORF">VY86_06360</name>
</gene>
<feature type="domain" description="Gp5/Type VI secretion system Vgr C-terminal trimerisation" evidence="3">
    <location>
        <begin position="459"/>
        <end position="568"/>
    </location>
</feature>
<dbReference type="NCBIfam" id="TIGR01646">
    <property type="entry name" value="vgr_GE"/>
    <property type="match status" value="1"/>
</dbReference>
<dbReference type="KEGG" id="ptt:VY86_06360"/>
<dbReference type="RefSeq" id="WP_046974336.1">
    <property type="nucleotide sequence ID" value="NZ_CP011104.1"/>
</dbReference>
<sequence length="707" mass="79282">MKTGLRFSCTIGNLVPMTFAVVNFTLDEALSSLFTLSLTLAAPRSDIDTDTLLLQTAQFTVTRDDNPQREVKGLVESAVVGTTNRHQTLYHLTVRPEMWLLTLDQDSRIYHQLSVPEILSSILKQKKLRANMRFNDPHSVREYITMKRESSYDFFTRLAAEEGIFFWFADDGLHVSDSHLHMRAPDTLIYNPDVTSAIAENVISKWSLGSHMRPESITQKDRNYHNPNYALQHNATDFAAENSTPFHIFESYGRFLKNKEGMPFTQYRLEALRADSKSGQADSNCIRLMPGRIFTLTHHPIDTMNDRWQVVSSQHKGHVPAVLGDGGAGTTLNSQTRFIPGRNDWRPPYRYKPLADGDEVATVVGPGTEEIYVNKEGAVRVHFHWNRYDAPDDQASCWVRVAQGWNGNGFGFLATPRVGQEVIIAYLNGDIDRPIITGCTYNALNRPPLNLPAEKTRTTFRTKTHKGHGFNELRFEDENGSEEVFIHAQRDMNTQVLRDKTTQIKHDQKTEVEHNRTTIIKNDDDEAVQGLQTLEVGQNQTVTIKGQQAISIGKSHQFNVTDNQQITVGKHITVHSESGQITIGNAGGQIVIDPMGNIRIEGVSITMADHITGKKSADALFDYSARYTLRSEQTGKPLVNTLYTITTAGGQVLSGKTDALGRTVTVQSAAEENLQLDPPEAPPKPKKTLYRVSGNTPVEYVMEFKEK</sequence>
<dbReference type="PANTHER" id="PTHR32305">
    <property type="match status" value="1"/>
</dbReference>
<dbReference type="PANTHER" id="PTHR32305:SF11">
    <property type="entry name" value="TYPE VI SECRETION SYSTEM SPIKE PROTEIN VGRG3"/>
    <property type="match status" value="1"/>
</dbReference>
<reference evidence="4 5" key="1">
    <citation type="journal article" date="2015" name="J. Biotechnol.">
        <title>Complete genome sequence of Photorhabdus temperata subsp. thracensis 39-8(T), an entomopathogenic bacterium for the improved commercial bioinsecticide.</title>
        <authorList>
            <person name="Kwak Y."/>
            <person name="Shin J.H."/>
        </authorList>
    </citation>
    <scope>NUCLEOTIDE SEQUENCE [LARGE SCALE GENOMIC DNA]</scope>
    <source>
        <strain evidence="4 5">DSM 15199</strain>
    </source>
</reference>
<organism evidence="4 5">
    <name type="scientific">Photorhabdus thracensis</name>
    <dbReference type="NCBI Taxonomy" id="230089"/>
    <lineage>
        <taxon>Bacteria</taxon>
        <taxon>Pseudomonadati</taxon>
        <taxon>Pseudomonadota</taxon>
        <taxon>Gammaproteobacteria</taxon>
        <taxon>Enterobacterales</taxon>
        <taxon>Morganellaceae</taxon>
        <taxon>Photorhabdus</taxon>
    </lineage>
</organism>
<dbReference type="OrthoDB" id="6710627at2"/>
<dbReference type="InterPro" id="IPR006531">
    <property type="entry name" value="Gp5/Vgr_OB"/>
</dbReference>
<dbReference type="EMBL" id="CP011104">
    <property type="protein sequence ID" value="AKH63006.1"/>
    <property type="molecule type" value="Genomic_DNA"/>
</dbReference>
<dbReference type="InterPro" id="IPR017847">
    <property type="entry name" value="T6SS_RhsGE_Vgr_subset"/>
</dbReference>